<protein>
    <submittedName>
        <fullName evidence="1">Uncharacterized protein</fullName>
    </submittedName>
</protein>
<dbReference type="EMBL" id="BAAAZA010000055">
    <property type="protein sequence ID" value="GAA3904167.1"/>
    <property type="molecule type" value="Genomic_DNA"/>
</dbReference>
<evidence type="ECO:0000313" key="1">
    <source>
        <dbReference type="EMBL" id="GAA3904167.1"/>
    </source>
</evidence>
<dbReference type="Proteomes" id="UP001501563">
    <property type="component" value="Unassembled WGS sequence"/>
</dbReference>
<accession>A0ABP7LLD9</accession>
<name>A0ABP7LLD9_9ACTN</name>
<gene>
    <name evidence="1" type="ORF">GCM10022207_86710</name>
</gene>
<keyword evidence="2" id="KW-1185">Reference proteome</keyword>
<comment type="caution">
    <text evidence="1">The sequence shown here is derived from an EMBL/GenBank/DDBJ whole genome shotgun (WGS) entry which is preliminary data.</text>
</comment>
<evidence type="ECO:0000313" key="2">
    <source>
        <dbReference type="Proteomes" id="UP001501563"/>
    </source>
</evidence>
<proteinExistence type="predicted"/>
<reference evidence="2" key="1">
    <citation type="journal article" date="2019" name="Int. J. Syst. Evol. Microbiol.">
        <title>The Global Catalogue of Microorganisms (GCM) 10K type strain sequencing project: providing services to taxonomists for standard genome sequencing and annotation.</title>
        <authorList>
            <consortium name="The Broad Institute Genomics Platform"/>
            <consortium name="The Broad Institute Genome Sequencing Center for Infectious Disease"/>
            <person name="Wu L."/>
            <person name="Ma J."/>
        </authorList>
    </citation>
    <scope>NUCLEOTIDE SEQUENCE [LARGE SCALE GENOMIC DNA]</scope>
    <source>
        <strain evidence="2">JCM 16578</strain>
    </source>
</reference>
<organism evidence="1 2">
    <name type="scientific">Streptomyces lannensis</name>
    <dbReference type="NCBI Taxonomy" id="766498"/>
    <lineage>
        <taxon>Bacteria</taxon>
        <taxon>Bacillati</taxon>
        <taxon>Actinomycetota</taxon>
        <taxon>Actinomycetes</taxon>
        <taxon>Kitasatosporales</taxon>
        <taxon>Streptomycetaceae</taxon>
        <taxon>Streptomyces</taxon>
    </lineage>
</organism>
<sequence>MGNSVVAELVARAQGPTPDVVPPVAVQRAGDRVKEHWVSTKKAGSGFLRKEGGIFSYTPLAGERLAGLSQDEVTETLGKFTPMAPFDSRPPEELTNATGIPGMVMEFDDSPYSFAHRSYNGTSAGRNGRVQPNDHLTVENSLAAMLVHAGRDPKYMHDFLTDRMGKMKPDFNEQLDWHKFGQIDNLHFRPGADEQRRANGTAVDVSDVDTAVSLRQFLDFVDDTAERLGLHATIRDGLRASAEQVQGRMGIAVDRMYFGVSGRRDLAKFVVLARQLTGQSVPEELQGLSKQRAELPYDGVMRTEGSPGFTDAVKELIGGESPGRYWPQIVAWATNLQPAQPAATGSTR</sequence>